<feature type="compositionally biased region" description="Polar residues" evidence="1">
    <location>
        <begin position="1"/>
        <end position="10"/>
    </location>
</feature>
<reference evidence="3" key="1">
    <citation type="journal article" date="2019" name="Int. J. Syst. Evol. Microbiol.">
        <title>The Global Catalogue of Microorganisms (GCM) 10K type strain sequencing project: providing services to taxonomists for standard genome sequencing and annotation.</title>
        <authorList>
            <consortium name="The Broad Institute Genomics Platform"/>
            <consortium name="The Broad Institute Genome Sequencing Center for Infectious Disease"/>
            <person name="Wu L."/>
            <person name="Ma J."/>
        </authorList>
    </citation>
    <scope>NUCLEOTIDE SEQUENCE [LARGE SCALE GENOMIC DNA]</scope>
    <source>
        <strain evidence="3">JCM 17137</strain>
    </source>
</reference>
<evidence type="ECO:0000313" key="3">
    <source>
        <dbReference type="Proteomes" id="UP001500908"/>
    </source>
</evidence>
<comment type="caution">
    <text evidence="2">The sequence shown here is derived from an EMBL/GenBank/DDBJ whole genome shotgun (WGS) entry which is preliminary data.</text>
</comment>
<dbReference type="EMBL" id="BAABDD010000009">
    <property type="protein sequence ID" value="GAA3743265.1"/>
    <property type="molecule type" value="Genomic_DNA"/>
</dbReference>
<keyword evidence="3" id="KW-1185">Reference proteome</keyword>
<gene>
    <name evidence="2" type="ORF">GCM10022402_23670</name>
</gene>
<protein>
    <submittedName>
        <fullName evidence="2">Uncharacterized protein</fullName>
    </submittedName>
</protein>
<evidence type="ECO:0000313" key="2">
    <source>
        <dbReference type="EMBL" id="GAA3743265.1"/>
    </source>
</evidence>
<evidence type="ECO:0000256" key="1">
    <source>
        <dbReference type="SAM" id="MobiDB-lite"/>
    </source>
</evidence>
<organism evidence="2 3">
    <name type="scientific">Salinactinospora qingdaonensis</name>
    <dbReference type="NCBI Taxonomy" id="702744"/>
    <lineage>
        <taxon>Bacteria</taxon>
        <taxon>Bacillati</taxon>
        <taxon>Actinomycetota</taxon>
        <taxon>Actinomycetes</taxon>
        <taxon>Streptosporangiales</taxon>
        <taxon>Nocardiopsidaceae</taxon>
        <taxon>Salinactinospora</taxon>
    </lineage>
</organism>
<proteinExistence type="predicted"/>
<dbReference type="Proteomes" id="UP001500908">
    <property type="component" value="Unassembled WGS sequence"/>
</dbReference>
<feature type="region of interest" description="Disordered" evidence="1">
    <location>
        <begin position="1"/>
        <end position="61"/>
    </location>
</feature>
<accession>A0ABP7FT69</accession>
<feature type="region of interest" description="Disordered" evidence="1">
    <location>
        <begin position="93"/>
        <end position="116"/>
    </location>
</feature>
<name>A0ABP7FT69_9ACTN</name>
<feature type="compositionally biased region" description="Basic residues" evidence="1">
    <location>
        <begin position="42"/>
        <end position="53"/>
    </location>
</feature>
<sequence>MQLDSVQPQRARTLLDSAGESTPHPYAAGLAENGQPTQHAHLVARHQPSRSHRRPVDTGEEMVRMSVERVAFLLKRDLLLNHKNRLTDREHRGALLSTTSKSHIQHAPSLRQIRLS</sequence>